<reference evidence="13 14" key="1">
    <citation type="journal article" date="2021" name="Sci. Rep.">
        <title>The distribution of antibiotic resistance genes in chicken gut microbiota commensals.</title>
        <authorList>
            <person name="Juricova H."/>
            <person name="Matiasovicova J."/>
            <person name="Kubasova T."/>
            <person name="Cejkova D."/>
            <person name="Rychlik I."/>
        </authorList>
    </citation>
    <scope>NUCLEOTIDE SEQUENCE [LARGE SCALE GENOMIC DNA]</scope>
    <source>
        <strain evidence="13 14">An537</strain>
    </source>
</reference>
<dbReference type="RefSeq" id="WP_205087877.1">
    <property type="nucleotide sequence ID" value="NZ_CALXQD010000005.1"/>
</dbReference>
<dbReference type="InterPro" id="IPR011334">
    <property type="entry name" value="UDP-acyl_GlcNac_deAcase_C"/>
</dbReference>
<feature type="binding site" evidence="12">
    <location>
        <position position="238"/>
    </location>
    <ligand>
        <name>Zn(2+)</name>
        <dbReference type="ChEBI" id="CHEBI:29105"/>
    </ligand>
</feature>
<evidence type="ECO:0000256" key="6">
    <source>
        <dbReference type="ARBA" id="ARBA00022556"/>
    </source>
</evidence>
<keyword evidence="7 12" id="KW-0479">Metal-binding</keyword>
<evidence type="ECO:0000256" key="12">
    <source>
        <dbReference type="HAMAP-Rule" id="MF_00388"/>
    </source>
</evidence>
<dbReference type="HAMAP" id="MF_00388">
    <property type="entry name" value="LpxC"/>
    <property type="match status" value="1"/>
</dbReference>
<evidence type="ECO:0000256" key="5">
    <source>
        <dbReference type="ARBA" id="ARBA00022516"/>
    </source>
</evidence>
<feature type="active site" description="Proton donor" evidence="12">
    <location>
        <position position="260"/>
    </location>
</feature>
<evidence type="ECO:0000256" key="7">
    <source>
        <dbReference type="ARBA" id="ARBA00022723"/>
    </source>
</evidence>
<feature type="binding site" evidence="12">
    <location>
        <position position="234"/>
    </location>
    <ligand>
        <name>Zn(2+)</name>
        <dbReference type="ChEBI" id="CHEBI:29105"/>
    </ligand>
</feature>
<comment type="catalytic activity">
    <reaction evidence="11 12">
        <text>a UDP-3-O-[(3R)-3-hydroxyacyl]-N-acetyl-alpha-D-glucosamine + H2O = a UDP-3-O-[(3R)-3-hydroxyacyl]-alpha-D-glucosamine + acetate</text>
        <dbReference type="Rhea" id="RHEA:67816"/>
        <dbReference type="ChEBI" id="CHEBI:15377"/>
        <dbReference type="ChEBI" id="CHEBI:30089"/>
        <dbReference type="ChEBI" id="CHEBI:137740"/>
        <dbReference type="ChEBI" id="CHEBI:173225"/>
        <dbReference type="EC" id="3.5.1.108"/>
    </reaction>
</comment>
<evidence type="ECO:0000256" key="9">
    <source>
        <dbReference type="ARBA" id="ARBA00022833"/>
    </source>
</evidence>
<evidence type="ECO:0000256" key="8">
    <source>
        <dbReference type="ARBA" id="ARBA00022801"/>
    </source>
</evidence>
<dbReference type="GO" id="GO:0103117">
    <property type="term" value="F:UDP-3-O-acyl-N-acetylglucosamine deacetylase activity"/>
    <property type="evidence" value="ECO:0007669"/>
    <property type="project" value="UniProtKB-EC"/>
</dbReference>
<organism evidence="13 14">
    <name type="scientific">Veillonella magna</name>
    <dbReference type="NCBI Taxonomy" id="464322"/>
    <lineage>
        <taxon>Bacteria</taxon>
        <taxon>Bacillati</taxon>
        <taxon>Bacillota</taxon>
        <taxon>Negativicutes</taxon>
        <taxon>Veillonellales</taxon>
        <taxon>Veillonellaceae</taxon>
        <taxon>Veillonella</taxon>
    </lineage>
</organism>
<keyword evidence="14" id="KW-1185">Reference proteome</keyword>
<evidence type="ECO:0000313" key="14">
    <source>
        <dbReference type="Proteomes" id="UP000707138"/>
    </source>
</evidence>
<dbReference type="PANTHER" id="PTHR33694:SF1">
    <property type="entry name" value="UDP-3-O-ACYL-N-ACETYLGLUCOSAMINE DEACETYLASE 1, MITOCHONDRIAL-RELATED"/>
    <property type="match status" value="1"/>
</dbReference>
<keyword evidence="5 12" id="KW-0444">Lipid biosynthesis</keyword>
<evidence type="ECO:0000256" key="10">
    <source>
        <dbReference type="ARBA" id="ARBA00023098"/>
    </source>
</evidence>
<dbReference type="Proteomes" id="UP000707138">
    <property type="component" value="Unassembled WGS sequence"/>
</dbReference>
<dbReference type="InterPro" id="IPR004463">
    <property type="entry name" value="UDP-acyl_GlcNac_deAcase"/>
</dbReference>
<evidence type="ECO:0000313" key="13">
    <source>
        <dbReference type="EMBL" id="MBM6912842.1"/>
    </source>
</evidence>
<dbReference type="Pfam" id="PF03331">
    <property type="entry name" value="LpxC"/>
    <property type="match status" value="1"/>
</dbReference>
<keyword evidence="6 12" id="KW-0441">Lipid A biosynthesis</keyword>
<keyword evidence="9 12" id="KW-0862">Zinc</keyword>
<gene>
    <name evidence="12 13" type="primary">lpxC</name>
    <name evidence="13" type="ORF">H6A01_05840</name>
</gene>
<evidence type="ECO:0000256" key="11">
    <source>
        <dbReference type="ARBA" id="ARBA00024535"/>
    </source>
</evidence>
<name>A0ABS2GH32_9FIRM</name>
<comment type="function">
    <text evidence="2 12">Catalyzes the hydrolysis of UDP-3-O-myristoyl-N-acetylglucosamine to form UDP-3-O-myristoylglucosamine and acetate, the committed step in lipid A biosynthesis.</text>
</comment>
<dbReference type="Gene3D" id="3.30.230.20">
    <property type="entry name" value="lpxc deacetylase, domain 1"/>
    <property type="match status" value="1"/>
</dbReference>
<dbReference type="NCBIfam" id="TIGR00325">
    <property type="entry name" value="lpxC"/>
    <property type="match status" value="1"/>
</dbReference>
<evidence type="ECO:0000256" key="1">
    <source>
        <dbReference type="ARBA" id="ARBA00001947"/>
    </source>
</evidence>
<comment type="similarity">
    <text evidence="12">Belongs to the LpxC family.</text>
</comment>
<comment type="caution">
    <text evidence="13">The sequence shown here is derived from an EMBL/GenBank/DDBJ whole genome shotgun (WGS) entry which is preliminary data.</text>
</comment>
<evidence type="ECO:0000256" key="2">
    <source>
        <dbReference type="ARBA" id="ARBA00002923"/>
    </source>
</evidence>
<dbReference type="EC" id="3.5.1.108" evidence="4 12"/>
<comment type="cofactor">
    <cofactor evidence="1 12">
        <name>Zn(2+)</name>
        <dbReference type="ChEBI" id="CHEBI:29105"/>
    </cofactor>
</comment>
<dbReference type="InterPro" id="IPR015870">
    <property type="entry name" value="UDP-acyl_N-AcGlcN_deAcase_N"/>
</dbReference>
<dbReference type="EMBL" id="JACJLA010000009">
    <property type="protein sequence ID" value="MBM6912842.1"/>
    <property type="molecule type" value="Genomic_DNA"/>
</dbReference>
<accession>A0ABS2GH32</accession>
<dbReference type="SUPFAM" id="SSF54211">
    <property type="entry name" value="Ribosomal protein S5 domain 2-like"/>
    <property type="match status" value="2"/>
</dbReference>
<dbReference type="PANTHER" id="PTHR33694">
    <property type="entry name" value="UDP-3-O-ACYL-N-ACETYLGLUCOSAMINE DEACETYLASE 1, MITOCHONDRIAL-RELATED"/>
    <property type="match status" value="1"/>
</dbReference>
<proteinExistence type="inferred from homology"/>
<dbReference type="Gene3D" id="3.30.1700.10">
    <property type="entry name" value="lpxc deacetylase, domain 2"/>
    <property type="match status" value="1"/>
</dbReference>
<protein>
    <recommendedName>
        <fullName evidence="4 12">UDP-3-O-acyl-N-acetylglucosamine deacetylase</fullName>
        <shortName evidence="12">UDP-3-O-acyl-GlcNAc deacetylase</shortName>
        <ecNumber evidence="4 12">3.5.1.108</ecNumber>
    </recommendedName>
    <alternativeName>
        <fullName evidence="12">UDP-3-O-[R-3-hydroxymyristoyl]-N-acetylglucosamine deacetylase</fullName>
    </alternativeName>
</protein>
<feature type="binding site" evidence="12">
    <location>
        <position position="79"/>
    </location>
    <ligand>
        <name>Zn(2+)</name>
        <dbReference type="ChEBI" id="CHEBI:29105"/>
    </ligand>
</feature>
<evidence type="ECO:0000256" key="4">
    <source>
        <dbReference type="ARBA" id="ARBA00012745"/>
    </source>
</evidence>
<dbReference type="InterPro" id="IPR020568">
    <property type="entry name" value="Ribosomal_Su5_D2-typ_SF"/>
</dbReference>
<evidence type="ECO:0000256" key="3">
    <source>
        <dbReference type="ARBA" id="ARBA00005002"/>
    </source>
</evidence>
<keyword evidence="8 12" id="KW-0378">Hydrolase</keyword>
<sequence length="277" mass="30110">MILQQKTLCKEIQYKGTGLHSGQPVTMTLKPAEANTGIVFVRTDLPGAPCVKAVADNVTNTMRATTLENGDAKVVTVEHLLAAFYGLEIDNCYVELDSPEPPVGDGSAEVFVGLMKDAGIKTLDAERTLYHVKQSHAVYDGDKFIAIMPYDGLRVTFTSINPHPLLGTQQADFTVTPDVFDTEIASARTIGFVKEIEQLQAMGLAKGGNTDNVLVYDDETCLSVPRFDDELVRHKILDILGDLFLLGPITGHIIAVKSSHALNSALAHKILDEMKED</sequence>
<comment type="pathway">
    <text evidence="3 12">Glycolipid biosynthesis; lipid IV(A) biosynthesis; lipid IV(A) from (3R)-3-hydroxytetradecanoyl-[acyl-carrier-protein] and UDP-N-acetyl-alpha-D-glucosamine: step 2/6.</text>
</comment>
<keyword evidence="10 12" id="KW-0443">Lipid metabolism</keyword>